<protein>
    <recommendedName>
        <fullName evidence="7">RING-type domain-containing protein</fullName>
    </recommendedName>
</protein>
<keyword evidence="6" id="KW-0472">Membrane</keyword>
<dbReference type="Proteomes" id="UP000749559">
    <property type="component" value="Unassembled WGS sequence"/>
</dbReference>
<evidence type="ECO:0000256" key="3">
    <source>
        <dbReference type="ARBA" id="ARBA00022833"/>
    </source>
</evidence>
<dbReference type="SMART" id="SM00184">
    <property type="entry name" value="RING"/>
    <property type="match status" value="1"/>
</dbReference>
<keyword evidence="6" id="KW-1133">Transmembrane helix</keyword>
<evidence type="ECO:0000256" key="6">
    <source>
        <dbReference type="SAM" id="Phobius"/>
    </source>
</evidence>
<dbReference type="Gene3D" id="3.30.40.10">
    <property type="entry name" value="Zinc/RING finger domain, C3HC4 (zinc finger)"/>
    <property type="match status" value="1"/>
</dbReference>
<dbReference type="InterPro" id="IPR001841">
    <property type="entry name" value="Znf_RING"/>
</dbReference>
<comment type="caution">
    <text evidence="8">The sequence shown here is derived from an EMBL/GenBank/DDBJ whole genome shotgun (WGS) entry which is preliminary data.</text>
</comment>
<dbReference type="InterPro" id="IPR017907">
    <property type="entry name" value="Znf_RING_CS"/>
</dbReference>
<sequence length="252" mass="28826">MGNIFAEPVRGGSESDHQRPGQTGLESLYDQLQCSICFEDYSTVPPNPPKILHCGHSFCGSCIDRCKTYDSIQCPTCREKTSHEPRMNLPDNYLAKAFLEYKDEMSKMNYTSNSCTTCSKKRGVSRDQGTMTMRKSASENKSTMTLQNFVLLFLATLFLIIGVSVSLITIESLMMQLSSYIRQISTWLFDMLIFGLVLIHQFAIFFGGLLRDLFILLHYVLFYSYILFVRCIFLINFLQCLARYVQSHTHNA</sequence>
<dbReference type="PROSITE" id="PS50089">
    <property type="entry name" value="ZF_RING_2"/>
    <property type="match status" value="1"/>
</dbReference>
<keyword evidence="6" id="KW-0812">Transmembrane</keyword>
<evidence type="ECO:0000256" key="2">
    <source>
        <dbReference type="ARBA" id="ARBA00022771"/>
    </source>
</evidence>
<dbReference type="EMBL" id="CAIIXF020000010">
    <property type="protein sequence ID" value="CAH1797691.1"/>
    <property type="molecule type" value="Genomic_DNA"/>
</dbReference>
<feature type="domain" description="RING-type" evidence="7">
    <location>
        <begin position="34"/>
        <end position="78"/>
    </location>
</feature>
<dbReference type="PANTHER" id="PTHR47156:SF10">
    <property type="entry name" value="E3 UBIQUITIN-PROTEIN LIGASE TRIM-21-RELATED"/>
    <property type="match status" value="1"/>
</dbReference>
<dbReference type="Pfam" id="PF14634">
    <property type="entry name" value="zf-RING_5"/>
    <property type="match status" value="1"/>
</dbReference>
<evidence type="ECO:0000259" key="7">
    <source>
        <dbReference type="PROSITE" id="PS50089"/>
    </source>
</evidence>
<keyword evidence="2 4" id="KW-0863">Zinc-finger</keyword>
<evidence type="ECO:0000313" key="9">
    <source>
        <dbReference type="Proteomes" id="UP000749559"/>
    </source>
</evidence>
<dbReference type="PROSITE" id="PS00518">
    <property type="entry name" value="ZF_RING_1"/>
    <property type="match status" value="1"/>
</dbReference>
<reference evidence="8" key="1">
    <citation type="submission" date="2022-03" db="EMBL/GenBank/DDBJ databases">
        <authorList>
            <person name="Martin C."/>
        </authorList>
    </citation>
    <scope>NUCLEOTIDE SEQUENCE</scope>
</reference>
<dbReference type="SUPFAM" id="SSF57850">
    <property type="entry name" value="RING/U-box"/>
    <property type="match status" value="1"/>
</dbReference>
<dbReference type="OrthoDB" id="9416842at2759"/>
<keyword evidence="1" id="KW-0479">Metal-binding</keyword>
<dbReference type="PANTHER" id="PTHR47156">
    <property type="entry name" value="PROTEIN CBG20824"/>
    <property type="match status" value="1"/>
</dbReference>
<accession>A0A8S4PY24</accession>
<feature type="transmembrane region" description="Helical" evidence="6">
    <location>
        <begin position="216"/>
        <end position="238"/>
    </location>
</feature>
<dbReference type="GO" id="GO:0008270">
    <property type="term" value="F:zinc ion binding"/>
    <property type="evidence" value="ECO:0007669"/>
    <property type="project" value="UniProtKB-KW"/>
</dbReference>
<evidence type="ECO:0000256" key="4">
    <source>
        <dbReference type="PROSITE-ProRule" id="PRU00175"/>
    </source>
</evidence>
<feature type="region of interest" description="Disordered" evidence="5">
    <location>
        <begin position="1"/>
        <end position="22"/>
    </location>
</feature>
<feature type="transmembrane region" description="Helical" evidence="6">
    <location>
        <begin position="191"/>
        <end position="210"/>
    </location>
</feature>
<evidence type="ECO:0000256" key="1">
    <source>
        <dbReference type="ARBA" id="ARBA00022723"/>
    </source>
</evidence>
<gene>
    <name evidence="8" type="ORF">OFUS_LOCUS21927</name>
</gene>
<name>A0A8S4PY24_OWEFU</name>
<keyword evidence="9" id="KW-1185">Reference proteome</keyword>
<keyword evidence="3" id="KW-0862">Zinc</keyword>
<dbReference type="InterPro" id="IPR052667">
    <property type="entry name" value="E3_ubiquitin-ligase_RING"/>
</dbReference>
<dbReference type="AlphaFoldDB" id="A0A8S4PY24"/>
<organism evidence="8 9">
    <name type="scientific">Owenia fusiformis</name>
    <name type="common">Polychaete worm</name>
    <dbReference type="NCBI Taxonomy" id="6347"/>
    <lineage>
        <taxon>Eukaryota</taxon>
        <taxon>Metazoa</taxon>
        <taxon>Spiralia</taxon>
        <taxon>Lophotrochozoa</taxon>
        <taxon>Annelida</taxon>
        <taxon>Polychaeta</taxon>
        <taxon>Sedentaria</taxon>
        <taxon>Canalipalpata</taxon>
        <taxon>Sabellida</taxon>
        <taxon>Oweniida</taxon>
        <taxon>Oweniidae</taxon>
        <taxon>Owenia</taxon>
    </lineage>
</organism>
<evidence type="ECO:0000313" key="8">
    <source>
        <dbReference type="EMBL" id="CAH1797691.1"/>
    </source>
</evidence>
<evidence type="ECO:0000256" key="5">
    <source>
        <dbReference type="SAM" id="MobiDB-lite"/>
    </source>
</evidence>
<feature type="transmembrane region" description="Helical" evidence="6">
    <location>
        <begin position="149"/>
        <end position="170"/>
    </location>
</feature>
<dbReference type="InterPro" id="IPR013083">
    <property type="entry name" value="Znf_RING/FYVE/PHD"/>
</dbReference>
<proteinExistence type="predicted"/>